<keyword evidence="3" id="KW-0812">Transmembrane</keyword>
<keyword evidence="3" id="KW-0472">Membrane</keyword>
<keyword evidence="1" id="KW-0175">Coiled coil</keyword>
<dbReference type="Gene3D" id="3.40.50.300">
    <property type="entry name" value="P-loop containing nucleotide triphosphate hydrolases"/>
    <property type="match status" value="1"/>
</dbReference>
<dbReference type="GO" id="GO:0009507">
    <property type="term" value="C:chloroplast"/>
    <property type="evidence" value="ECO:0007669"/>
    <property type="project" value="TreeGrafter"/>
</dbReference>
<dbReference type="EMBL" id="JASFZW010000011">
    <property type="protein sequence ID" value="KAK2076235.1"/>
    <property type="molecule type" value="Genomic_DNA"/>
</dbReference>
<accession>A0AAD9IGK6</accession>
<evidence type="ECO:0000259" key="4">
    <source>
        <dbReference type="SMART" id="SM00382"/>
    </source>
</evidence>
<dbReference type="SUPFAM" id="SSF140990">
    <property type="entry name" value="FtsH protease domain-like"/>
    <property type="match status" value="1"/>
</dbReference>
<evidence type="ECO:0000256" key="3">
    <source>
        <dbReference type="SAM" id="Phobius"/>
    </source>
</evidence>
<gene>
    <name evidence="5" type="ORF">QBZ16_001167</name>
</gene>
<sequence>MHPGKSAPRQDAQPAPQEEVPWDKEWDVPKITRSVDYSTLLRDIRLERVSEIRYFSYSNTDILPGWCAVIYRDSTIARATVEPDDFRLAYAMETHGVKRLRIAAAPAPAEFRPPREWSTLAVKNFIAAFALGAILLIYSGTQYMRMKKGDAEDREKLRKKADEERKNKQRQMLLDRVEDEVIAQFKLGLSPEEIVVRFQLSQAGISKAEEAKQRGAEAAYQAQLMEDLTASDPNAQAEEMLKMKTMRIRKAEDPVRQRQIREAQRKLRGVKLQYSDAETIFFDDVAGIGDAKLELQEVVDFFTKPERFRASGAKVPRGVLLTGPPGTGKTLLARAVAGEAGVAFLSINASEFVEMFVGVGAARVRDLFGTARSMAPAIVFVDEIDSVGRARGGAQGNDERDQTLNQLLTEMDGFGDDEAGDKGARLVVLAASNRPDVLDPALVPCTSGCPDFDGRVAILRVHLDRRRWDAQGVDLKRLAFETRGYSGARLANLVNVAAAVAGRRTSSSEVVAVDNTSSSSPMLDPTLAECITMDDLENALQSERLGPPRSPYSEPAQRRLALAEAATCVLVTLLPALEPVARASIVPHEAYPLGHTVVVSNEQRELTDQLLAVLAPRAAEEAAYGRDGASSVHARRIALARRIANKMVVSNALTDAVGPRLAAQPAGPADEMELFVTRFMPLHVAQSVDDAIHSLMEAAYAECQALVARNMRAIEAVVELLLRRGTVLGDEVRGAVEKWADAGDLARRAAEKADFM</sequence>
<dbReference type="PANTHER" id="PTHR23076">
    <property type="entry name" value="METALLOPROTEASE M41 FTSH"/>
    <property type="match status" value="1"/>
</dbReference>
<evidence type="ECO:0000256" key="1">
    <source>
        <dbReference type="SAM" id="Coils"/>
    </source>
</evidence>
<dbReference type="GO" id="GO:0004176">
    <property type="term" value="F:ATP-dependent peptidase activity"/>
    <property type="evidence" value="ECO:0007669"/>
    <property type="project" value="InterPro"/>
</dbReference>
<evidence type="ECO:0000256" key="2">
    <source>
        <dbReference type="SAM" id="MobiDB-lite"/>
    </source>
</evidence>
<dbReference type="InterPro" id="IPR003959">
    <property type="entry name" value="ATPase_AAA_core"/>
</dbReference>
<dbReference type="CDD" id="cd19501">
    <property type="entry name" value="RecA-like_FtsH"/>
    <property type="match status" value="1"/>
</dbReference>
<evidence type="ECO:0000313" key="6">
    <source>
        <dbReference type="Proteomes" id="UP001255856"/>
    </source>
</evidence>
<dbReference type="GO" id="GO:0045037">
    <property type="term" value="P:protein import into chloroplast stroma"/>
    <property type="evidence" value="ECO:0007669"/>
    <property type="project" value="TreeGrafter"/>
</dbReference>
<dbReference type="InterPro" id="IPR000642">
    <property type="entry name" value="Peptidase_M41"/>
</dbReference>
<feature type="domain" description="AAA+ ATPase" evidence="4">
    <location>
        <begin position="315"/>
        <end position="462"/>
    </location>
</feature>
<evidence type="ECO:0000313" key="5">
    <source>
        <dbReference type="EMBL" id="KAK2076235.1"/>
    </source>
</evidence>
<dbReference type="SMART" id="SM00382">
    <property type="entry name" value="AAA"/>
    <property type="match status" value="1"/>
</dbReference>
<proteinExistence type="predicted"/>
<feature type="region of interest" description="Disordered" evidence="2">
    <location>
        <begin position="1"/>
        <end position="23"/>
    </location>
</feature>
<reference evidence="5" key="1">
    <citation type="submission" date="2021-01" db="EMBL/GenBank/DDBJ databases">
        <authorList>
            <person name="Eckstrom K.M.E."/>
        </authorList>
    </citation>
    <scope>NUCLEOTIDE SEQUENCE</scope>
    <source>
        <strain evidence="5">UVCC 0001</strain>
    </source>
</reference>
<keyword evidence="3" id="KW-1133">Transmembrane helix</keyword>
<dbReference type="InterPro" id="IPR037219">
    <property type="entry name" value="Peptidase_M41-like"/>
</dbReference>
<organism evidence="5 6">
    <name type="scientific">Prototheca wickerhamii</name>
    <dbReference type="NCBI Taxonomy" id="3111"/>
    <lineage>
        <taxon>Eukaryota</taxon>
        <taxon>Viridiplantae</taxon>
        <taxon>Chlorophyta</taxon>
        <taxon>core chlorophytes</taxon>
        <taxon>Trebouxiophyceae</taxon>
        <taxon>Chlorellales</taxon>
        <taxon>Chlorellaceae</taxon>
        <taxon>Prototheca</taxon>
    </lineage>
</organism>
<dbReference type="GO" id="GO:0016887">
    <property type="term" value="F:ATP hydrolysis activity"/>
    <property type="evidence" value="ECO:0007669"/>
    <property type="project" value="InterPro"/>
</dbReference>
<protein>
    <recommendedName>
        <fullName evidence="4">AAA+ ATPase domain-containing protein</fullName>
    </recommendedName>
</protein>
<dbReference type="Proteomes" id="UP001255856">
    <property type="component" value="Unassembled WGS sequence"/>
</dbReference>
<dbReference type="Pfam" id="PF01434">
    <property type="entry name" value="Peptidase_M41"/>
    <property type="match status" value="1"/>
</dbReference>
<dbReference type="GO" id="GO:0006508">
    <property type="term" value="P:proteolysis"/>
    <property type="evidence" value="ECO:0007669"/>
    <property type="project" value="InterPro"/>
</dbReference>
<dbReference type="SUPFAM" id="SSF52540">
    <property type="entry name" value="P-loop containing nucleoside triphosphate hydrolases"/>
    <property type="match status" value="1"/>
</dbReference>
<dbReference type="GO" id="GO:0005524">
    <property type="term" value="F:ATP binding"/>
    <property type="evidence" value="ECO:0007669"/>
    <property type="project" value="InterPro"/>
</dbReference>
<dbReference type="Pfam" id="PF00004">
    <property type="entry name" value="AAA"/>
    <property type="match status" value="1"/>
</dbReference>
<keyword evidence="6" id="KW-1185">Reference proteome</keyword>
<dbReference type="PANTHER" id="PTHR23076:SF56">
    <property type="entry name" value="INACTIVE ATP-DEPENDENT ZINC METALLOPROTEASE FTSHI 2, CHLOROPLASTIC-RELATED"/>
    <property type="match status" value="1"/>
</dbReference>
<feature type="transmembrane region" description="Helical" evidence="3">
    <location>
        <begin position="120"/>
        <end position="138"/>
    </location>
</feature>
<comment type="caution">
    <text evidence="5">The sequence shown here is derived from an EMBL/GenBank/DDBJ whole genome shotgun (WGS) entry which is preliminary data.</text>
</comment>
<dbReference type="Gene3D" id="1.20.58.760">
    <property type="entry name" value="Peptidase M41"/>
    <property type="match status" value="1"/>
</dbReference>
<dbReference type="GO" id="GO:0004222">
    <property type="term" value="F:metalloendopeptidase activity"/>
    <property type="evidence" value="ECO:0007669"/>
    <property type="project" value="InterPro"/>
</dbReference>
<dbReference type="InterPro" id="IPR003593">
    <property type="entry name" value="AAA+_ATPase"/>
</dbReference>
<dbReference type="FunFam" id="3.40.50.300:FF:000982">
    <property type="entry name" value="Inactive ATP-dependent zinc metalloprotease FTSHI 2 like"/>
    <property type="match status" value="1"/>
</dbReference>
<feature type="coiled-coil region" evidence="1">
    <location>
        <begin position="151"/>
        <end position="180"/>
    </location>
</feature>
<dbReference type="Gene3D" id="1.10.8.60">
    <property type="match status" value="1"/>
</dbReference>
<name>A0AAD9IGK6_PROWI</name>
<dbReference type="InterPro" id="IPR027417">
    <property type="entry name" value="P-loop_NTPase"/>
</dbReference>
<dbReference type="AlphaFoldDB" id="A0AAD9IGK6"/>